<dbReference type="HOGENOM" id="CLU_032699_0_0_1"/>
<evidence type="ECO:0000313" key="2">
    <source>
        <dbReference type="EMBL" id="CCA15954.1"/>
    </source>
</evidence>
<feature type="domain" description="Retrovirus-related Pol polyprotein from transposon TNT 1-94-like beta-barrel" evidence="1">
    <location>
        <begin position="278"/>
        <end position="360"/>
    </location>
</feature>
<reference evidence="2" key="2">
    <citation type="submission" date="2011-02" db="EMBL/GenBank/DDBJ databases">
        <authorList>
            <person name="MacLean D."/>
        </authorList>
    </citation>
    <scope>NUCLEOTIDE SEQUENCE</scope>
</reference>
<sequence length="500" mass="57227">MGRPADPQRYLGNQQPGHNFPQSQLQRLYAAAIKDPQNGPHTQHEPLENVQIAVQHMEQIVRYPDARQKKLPIRMFDRSELYPGLGSGVLEWGRRFERQINVAQSACGFLWPEDVTVDLLGHYLQGMAERYYHKKLERWWNQIPTLQYAMEKMLEAFKTHITPAKSMRLFTRPKDPTRSWTEHFLYLVAVAEGSERAVDYLVLNNINDYLQQAEELAYFAQAWDTVTKKQMSRDVANVAREPRFRETRRCHDCGETIKYKDNFTLAISARGIDKRECWILDSGSSRHLCSDASWLEDVEYAKGVCIQPNGEELTTSKVGTVTLQVSAGGSLQTVKLTEVYFAAGLAHNLISDGQLDAKGFVLRRRGAQRVLETCDGKSLVFDVELAKNVLMVKAIVLRSLQLPRNAIMAAISGNAAQHDDITRVPQRGTLFDFHCRLGHLHYDTVERLAQADDSDFILTYRTHVKCWYALKARRVKTDNLLKILEKIPQLIESVVLFVRI</sequence>
<accession>F0W4C1</accession>
<proteinExistence type="predicted"/>
<evidence type="ECO:0000259" key="1">
    <source>
        <dbReference type="Pfam" id="PF22936"/>
    </source>
</evidence>
<gene>
    <name evidence="2" type="primary">AlNc14C17G1792</name>
    <name evidence="2" type="ORF">ALNC14_020970</name>
</gene>
<protein>
    <submittedName>
        <fullName evidence="2">Uncharacterized protein AlNc14C17G1792</fullName>
    </submittedName>
</protein>
<dbReference type="AlphaFoldDB" id="F0W4C1"/>
<reference evidence="2" key="1">
    <citation type="journal article" date="2011" name="PLoS Biol.">
        <title>Gene gain and loss during evolution of obligate parasitism in the white rust pathogen of Arabidopsis thaliana.</title>
        <authorList>
            <person name="Kemen E."/>
            <person name="Gardiner A."/>
            <person name="Schultz-Larsen T."/>
            <person name="Kemen A.C."/>
            <person name="Balmuth A.L."/>
            <person name="Robert-Seilaniantz A."/>
            <person name="Bailey K."/>
            <person name="Holub E."/>
            <person name="Studholme D.J."/>
            <person name="Maclean D."/>
            <person name="Jones J.D."/>
        </authorList>
    </citation>
    <scope>NUCLEOTIDE SEQUENCE</scope>
</reference>
<organism evidence="2">
    <name type="scientific">Albugo laibachii Nc14</name>
    <dbReference type="NCBI Taxonomy" id="890382"/>
    <lineage>
        <taxon>Eukaryota</taxon>
        <taxon>Sar</taxon>
        <taxon>Stramenopiles</taxon>
        <taxon>Oomycota</taxon>
        <taxon>Peronosporomycetes</taxon>
        <taxon>Albuginales</taxon>
        <taxon>Albuginaceae</taxon>
        <taxon>Albugo</taxon>
    </lineage>
</organism>
<dbReference type="Pfam" id="PF22936">
    <property type="entry name" value="Pol_BBD"/>
    <property type="match status" value="1"/>
</dbReference>
<dbReference type="InterPro" id="IPR054722">
    <property type="entry name" value="PolX-like_BBD"/>
</dbReference>
<dbReference type="EMBL" id="FR824062">
    <property type="protein sequence ID" value="CCA15954.1"/>
    <property type="molecule type" value="Genomic_DNA"/>
</dbReference>
<name>F0W4C1_9STRA</name>